<evidence type="ECO:0000313" key="6">
    <source>
        <dbReference type="EMBL" id="QNQ08690.1"/>
    </source>
</evidence>
<evidence type="ECO:0000256" key="1">
    <source>
        <dbReference type="ARBA" id="ARBA00004141"/>
    </source>
</evidence>
<accession>A0A7H0LG87</accession>
<feature type="transmembrane region" description="Helical" evidence="5">
    <location>
        <begin position="99"/>
        <end position="119"/>
    </location>
</feature>
<proteinExistence type="predicted"/>
<comment type="subcellular location">
    <subcellularLocation>
        <location evidence="1">Membrane</location>
        <topology evidence="1">Multi-pass membrane protein</topology>
    </subcellularLocation>
</comment>
<dbReference type="KEGG" id="spap:H3Z74_18385"/>
<dbReference type="Pfam" id="PF13564">
    <property type="entry name" value="DoxX_2"/>
    <property type="match status" value="1"/>
</dbReference>
<protein>
    <submittedName>
        <fullName evidence="6">DoxX family protein</fullName>
    </submittedName>
</protein>
<gene>
    <name evidence="6" type="ORF">H3Z74_18385</name>
</gene>
<dbReference type="EMBL" id="CP061038">
    <property type="protein sequence ID" value="QNQ08690.1"/>
    <property type="molecule type" value="Genomic_DNA"/>
</dbReference>
<sequence length="132" mass="14077">MSSPTNTKTVWTGRILSGLAILALGADAIFKLAMPQQMINYSPPLGLAPDPGLYRTIGAILLVGVVLYAWPRTAFLGALLITAFLGGAVAVNLRADMPLFSNTLFGVYIGLVAWAGLWLRDPRVRALLPIAQ</sequence>
<name>A0A7H0LG87_9SPHN</name>
<evidence type="ECO:0000256" key="3">
    <source>
        <dbReference type="ARBA" id="ARBA00022989"/>
    </source>
</evidence>
<keyword evidence="4 5" id="KW-0472">Membrane</keyword>
<keyword evidence="3 5" id="KW-1133">Transmembrane helix</keyword>
<dbReference type="GO" id="GO:0016020">
    <property type="term" value="C:membrane"/>
    <property type="evidence" value="ECO:0007669"/>
    <property type="project" value="UniProtKB-SubCell"/>
</dbReference>
<evidence type="ECO:0000256" key="4">
    <source>
        <dbReference type="ARBA" id="ARBA00023136"/>
    </source>
</evidence>
<dbReference type="Proteomes" id="UP000516148">
    <property type="component" value="Chromosome"/>
</dbReference>
<reference evidence="6 7" key="1">
    <citation type="submission" date="2020-09" db="EMBL/GenBank/DDBJ databases">
        <title>Sphingomonas sp., a new species isolated from pork steak.</title>
        <authorList>
            <person name="Heidler von Heilborn D."/>
        </authorList>
    </citation>
    <scope>NUCLEOTIDE SEQUENCE [LARGE SCALE GENOMIC DNA]</scope>
    <source>
        <strain evidence="7">S8-3T</strain>
    </source>
</reference>
<organism evidence="6 7">
    <name type="scientific">Sphingomonas alpina</name>
    <dbReference type="NCBI Taxonomy" id="653931"/>
    <lineage>
        <taxon>Bacteria</taxon>
        <taxon>Pseudomonadati</taxon>
        <taxon>Pseudomonadota</taxon>
        <taxon>Alphaproteobacteria</taxon>
        <taxon>Sphingomonadales</taxon>
        <taxon>Sphingomonadaceae</taxon>
        <taxon>Sphingomonas</taxon>
    </lineage>
</organism>
<dbReference type="AlphaFoldDB" id="A0A7H0LG87"/>
<keyword evidence="7" id="KW-1185">Reference proteome</keyword>
<evidence type="ECO:0000256" key="5">
    <source>
        <dbReference type="SAM" id="Phobius"/>
    </source>
</evidence>
<keyword evidence="2 5" id="KW-0812">Transmembrane</keyword>
<feature type="transmembrane region" description="Helical" evidence="5">
    <location>
        <begin position="52"/>
        <end position="70"/>
    </location>
</feature>
<evidence type="ECO:0000256" key="2">
    <source>
        <dbReference type="ARBA" id="ARBA00022692"/>
    </source>
</evidence>
<feature type="transmembrane region" description="Helical" evidence="5">
    <location>
        <begin position="75"/>
        <end position="93"/>
    </location>
</feature>
<dbReference type="RefSeq" id="WP_187761018.1">
    <property type="nucleotide sequence ID" value="NZ_CP061038.1"/>
</dbReference>
<dbReference type="InterPro" id="IPR032808">
    <property type="entry name" value="DoxX"/>
</dbReference>
<evidence type="ECO:0000313" key="7">
    <source>
        <dbReference type="Proteomes" id="UP000516148"/>
    </source>
</evidence>